<dbReference type="PROSITE" id="PS50011">
    <property type="entry name" value="PROTEIN_KINASE_DOM"/>
    <property type="match status" value="1"/>
</dbReference>
<keyword evidence="5" id="KW-1133">Transmembrane helix</keyword>
<dbReference type="EMBL" id="MJMI01000005">
    <property type="protein sequence ID" value="OLQ95921.1"/>
    <property type="molecule type" value="Genomic_DNA"/>
</dbReference>
<dbReference type="Gene3D" id="1.10.510.10">
    <property type="entry name" value="Transferase(Phosphotransferase) domain 1"/>
    <property type="match status" value="1"/>
</dbReference>
<feature type="transmembrane region" description="Helical" evidence="5">
    <location>
        <begin position="244"/>
        <end position="264"/>
    </location>
</feature>
<keyword evidence="5" id="KW-0472">Membrane</keyword>
<dbReference type="SMART" id="SM00220">
    <property type="entry name" value="S_TKc"/>
    <property type="match status" value="1"/>
</dbReference>
<dbReference type="SUPFAM" id="SSF56112">
    <property type="entry name" value="Protein kinase-like (PK-like)"/>
    <property type="match status" value="1"/>
</dbReference>
<dbReference type="PROSITE" id="PS00108">
    <property type="entry name" value="PROTEIN_KINASE_ST"/>
    <property type="match status" value="1"/>
</dbReference>
<keyword evidence="4" id="KW-0067">ATP-binding</keyword>
<dbReference type="CDD" id="cd14014">
    <property type="entry name" value="STKc_PknB_like"/>
    <property type="match status" value="1"/>
</dbReference>
<dbReference type="InterPro" id="IPR008271">
    <property type="entry name" value="Ser/Thr_kinase_AS"/>
</dbReference>
<evidence type="ECO:0000313" key="8">
    <source>
        <dbReference type="Proteomes" id="UP000186206"/>
    </source>
</evidence>
<dbReference type="PANTHER" id="PTHR43289:SF34">
    <property type="entry name" value="SERINE_THREONINE-PROTEIN KINASE YBDM-RELATED"/>
    <property type="match status" value="1"/>
</dbReference>
<feature type="domain" description="Protein kinase" evidence="6">
    <location>
        <begin position="1"/>
        <end position="305"/>
    </location>
</feature>
<dbReference type="InterPro" id="IPR000719">
    <property type="entry name" value="Prot_kinase_dom"/>
</dbReference>
<evidence type="ECO:0000256" key="5">
    <source>
        <dbReference type="SAM" id="Phobius"/>
    </source>
</evidence>
<evidence type="ECO:0000256" key="2">
    <source>
        <dbReference type="ARBA" id="ARBA00022741"/>
    </source>
</evidence>
<dbReference type="Pfam" id="PF00069">
    <property type="entry name" value="Pkinase"/>
    <property type="match status" value="1"/>
</dbReference>
<evidence type="ECO:0000256" key="3">
    <source>
        <dbReference type="ARBA" id="ARBA00022777"/>
    </source>
</evidence>
<keyword evidence="2" id="KW-0547">Nucleotide-binding</keyword>
<evidence type="ECO:0000256" key="4">
    <source>
        <dbReference type="ARBA" id="ARBA00022840"/>
    </source>
</evidence>
<keyword evidence="5" id="KW-0812">Transmembrane</keyword>
<gene>
    <name evidence="7" type="ORF">BIY21_20365</name>
</gene>
<protein>
    <recommendedName>
        <fullName evidence="6">Protein kinase domain-containing protein</fullName>
    </recommendedName>
</protein>
<sequence length="346" mass="39295">MGVVYAACRADKRFEQKLAIKVIHKQLALIFDETALFSEAQMLAKLNHPHIAKVFDGGVYNQQVYIVMEQVDGGNLSCLCQQQELDSRQKIELLLQVCQAIEYSHAQGIVHGDLKPENVLVDVNMQAKIIDFNLTQKLSANEGAVTALSPYYASPEQKSGAKLEPASDIFALGKLLEWLFLTKKTPTDLTCIIQKATQIRPEQRYQTAYQLRLDLENTLNKRPISQRKGNIPYVYLRMFQRHPISSSLTVTLMLTAVIFTSVVLNKNKQLEHEKSVAENLIYEVTSMMFHSKSSAAQAMPVSAVLDHTRRRILSNPQIPKHIKQKMFLVMIEPEDQLETLEKRQSK</sequence>
<dbReference type="PANTHER" id="PTHR43289">
    <property type="entry name" value="MITOGEN-ACTIVATED PROTEIN KINASE KINASE KINASE 20-RELATED"/>
    <property type="match status" value="1"/>
</dbReference>
<proteinExistence type="predicted"/>
<dbReference type="InterPro" id="IPR011009">
    <property type="entry name" value="Kinase-like_dom_sf"/>
</dbReference>
<reference evidence="7 8" key="1">
    <citation type="submission" date="2016-09" db="EMBL/GenBank/DDBJ databases">
        <title>Genomic Taxonomy of the Vibrionaceae.</title>
        <authorList>
            <person name="Gonzalez-Castillo A."/>
            <person name="Gomez-Gil B."/>
            <person name="Enciso-Ibarra K."/>
        </authorList>
    </citation>
    <scope>NUCLEOTIDE SEQUENCE [LARGE SCALE GENOMIC DNA]</scope>
    <source>
        <strain evidence="7 8">CAIM 1731</strain>
    </source>
</reference>
<organism evidence="7 8">
    <name type="scientific">Vibrio ponticus</name>
    <dbReference type="NCBI Taxonomy" id="265668"/>
    <lineage>
        <taxon>Bacteria</taxon>
        <taxon>Pseudomonadati</taxon>
        <taxon>Pseudomonadota</taxon>
        <taxon>Gammaproteobacteria</taxon>
        <taxon>Vibrionales</taxon>
        <taxon>Vibrionaceae</taxon>
        <taxon>Vibrio</taxon>
    </lineage>
</organism>
<accession>A0ABX3FNX1</accession>
<keyword evidence="1" id="KW-0808">Transferase</keyword>
<keyword evidence="8" id="KW-1185">Reference proteome</keyword>
<evidence type="ECO:0000313" key="7">
    <source>
        <dbReference type="EMBL" id="OLQ95921.1"/>
    </source>
</evidence>
<comment type="caution">
    <text evidence="7">The sequence shown here is derived from an EMBL/GenBank/DDBJ whole genome shotgun (WGS) entry which is preliminary data.</text>
</comment>
<evidence type="ECO:0000256" key="1">
    <source>
        <dbReference type="ARBA" id="ARBA00022679"/>
    </source>
</evidence>
<dbReference type="Proteomes" id="UP000186206">
    <property type="component" value="Unassembled WGS sequence"/>
</dbReference>
<keyword evidence="3" id="KW-0418">Kinase</keyword>
<evidence type="ECO:0000259" key="6">
    <source>
        <dbReference type="PROSITE" id="PS50011"/>
    </source>
</evidence>
<name>A0ABX3FNX1_9VIBR</name>